<evidence type="ECO:0000256" key="6">
    <source>
        <dbReference type="ARBA" id="ARBA00023242"/>
    </source>
</evidence>
<dbReference type="SMART" id="SM00066">
    <property type="entry name" value="GAL4"/>
    <property type="match status" value="1"/>
</dbReference>
<organism evidence="8 9">
    <name type="scientific">Aspergillus keveii</name>
    <dbReference type="NCBI Taxonomy" id="714993"/>
    <lineage>
        <taxon>Eukaryota</taxon>
        <taxon>Fungi</taxon>
        <taxon>Dikarya</taxon>
        <taxon>Ascomycota</taxon>
        <taxon>Pezizomycotina</taxon>
        <taxon>Eurotiomycetes</taxon>
        <taxon>Eurotiomycetidae</taxon>
        <taxon>Eurotiales</taxon>
        <taxon>Aspergillaceae</taxon>
        <taxon>Aspergillus</taxon>
        <taxon>Aspergillus subgen. Nidulantes</taxon>
    </lineage>
</organism>
<evidence type="ECO:0000256" key="5">
    <source>
        <dbReference type="ARBA" id="ARBA00023163"/>
    </source>
</evidence>
<dbReference type="SUPFAM" id="SSF57701">
    <property type="entry name" value="Zn2/Cys6 DNA-binding domain"/>
    <property type="match status" value="1"/>
</dbReference>
<keyword evidence="6" id="KW-0539">Nucleus</keyword>
<comment type="caution">
    <text evidence="8">The sequence shown here is derived from an EMBL/GenBank/DDBJ whole genome shotgun (WGS) entry which is preliminary data.</text>
</comment>
<dbReference type="InterPro" id="IPR001138">
    <property type="entry name" value="Zn2Cys6_DnaBD"/>
</dbReference>
<proteinExistence type="predicted"/>
<feature type="domain" description="Zn(2)-C6 fungal-type" evidence="7">
    <location>
        <begin position="19"/>
        <end position="50"/>
    </location>
</feature>
<sequence length="648" mass="73339">MADHAYRNEIQQSKKASFACEKCRVLKVKCIRVEGQPCTKCSRSNSECIVPEPKQQARARRAKPRLADLESKLTDILGLLSRSNTSSSGDQSLSVPDVELPDIDVHVRSDLVDWLRFENPTVSEMIKPSLPDKEVFSTEHAALAAPEALSSSDTTWITDLGLSPAVLEHLLNNFRGMSAYFPFAQLPEHLTAELMVIDRPFLLLAAVTNGASRYRHLQAALIEKFKNVLSQNLIIAGEKDLDLLQGLLVHLAWFHFYFNPWSPQTYRYLQLAISMVVDLGLDQMVSNMINSNTGLDDTYSRDACYAYLGCYYISSVISTSNGKPNNLPVSSDMLRAAKMIQQTQGPETDNVIYQLIHLQQLVENICETYRFEKNQPSRSRLPTHARQFAMQLEDWWSDLPADLRQNILLHHGYLAAKIRASDMGLAYNYGQSRRPPSALKDPTASATCPALIANLIRCTQLTKEYLDLFFTIPETEYTSLPFCIWYKVVIAVFILYRLSTGVSEVPEWDVTLTQQTFEVDEYFRRLSSRLEFLRAEEEVPNKSLFTMVPEIINSVRTSYELARGEHRQALDARQPHRSFSPPSTFARGRYRCPGMRNLKQPTNGSVTEQSTLHSAVTAEIQMIENEMFWSELLVSDTFSSTAATLATD</sequence>
<evidence type="ECO:0000256" key="3">
    <source>
        <dbReference type="ARBA" id="ARBA00023015"/>
    </source>
</evidence>
<protein>
    <recommendedName>
        <fullName evidence="7">Zn(2)-C6 fungal-type domain-containing protein</fullName>
    </recommendedName>
</protein>
<dbReference type="PANTHER" id="PTHR31845:SF10">
    <property type="entry name" value="ZN(II)2CYS6 TRANSCRIPTION FACTOR (EUROFUNG)"/>
    <property type="match status" value="1"/>
</dbReference>
<dbReference type="Pfam" id="PF00172">
    <property type="entry name" value="Zn_clus"/>
    <property type="match status" value="1"/>
</dbReference>
<evidence type="ECO:0000256" key="4">
    <source>
        <dbReference type="ARBA" id="ARBA00023125"/>
    </source>
</evidence>
<dbReference type="Proteomes" id="UP001610563">
    <property type="component" value="Unassembled WGS sequence"/>
</dbReference>
<gene>
    <name evidence="8" type="ORF">BJX66DRAFT_323631</name>
</gene>
<dbReference type="EMBL" id="JBFTWV010000022">
    <property type="protein sequence ID" value="KAL2796986.1"/>
    <property type="molecule type" value="Genomic_DNA"/>
</dbReference>
<dbReference type="Gene3D" id="4.10.240.10">
    <property type="entry name" value="Zn(2)-C6 fungal-type DNA-binding domain"/>
    <property type="match status" value="1"/>
</dbReference>
<evidence type="ECO:0000256" key="2">
    <source>
        <dbReference type="ARBA" id="ARBA00022833"/>
    </source>
</evidence>
<evidence type="ECO:0000259" key="7">
    <source>
        <dbReference type="PROSITE" id="PS50048"/>
    </source>
</evidence>
<evidence type="ECO:0000313" key="8">
    <source>
        <dbReference type="EMBL" id="KAL2796986.1"/>
    </source>
</evidence>
<evidence type="ECO:0000256" key="1">
    <source>
        <dbReference type="ARBA" id="ARBA00004123"/>
    </source>
</evidence>
<evidence type="ECO:0000313" key="9">
    <source>
        <dbReference type="Proteomes" id="UP001610563"/>
    </source>
</evidence>
<dbReference type="PROSITE" id="PS50048">
    <property type="entry name" value="ZN2_CY6_FUNGAL_2"/>
    <property type="match status" value="1"/>
</dbReference>
<dbReference type="PROSITE" id="PS00463">
    <property type="entry name" value="ZN2_CY6_FUNGAL_1"/>
    <property type="match status" value="1"/>
</dbReference>
<keyword evidence="2" id="KW-0862">Zinc</keyword>
<dbReference type="CDD" id="cd00067">
    <property type="entry name" value="GAL4"/>
    <property type="match status" value="1"/>
</dbReference>
<name>A0ABR4GD79_9EURO</name>
<reference evidence="8 9" key="1">
    <citation type="submission" date="2024-07" db="EMBL/GenBank/DDBJ databases">
        <title>Section-level genome sequencing and comparative genomics of Aspergillus sections Usti and Cavernicolus.</title>
        <authorList>
            <consortium name="Lawrence Berkeley National Laboratory"/>
            <person name="Nybo J.L."/>
            <person name="Vesth T.C."/>
            <person name="Theobald S."/>
            <person name="Frisvad J.C."/>
            <person name="Larsen T.O."/>
            <person name="Kjaerboelling I."/>
            <person name="Rothschild-Mancinelli K."/>
            <person name="Lyhne E.K."/>
            <person name="Kogle M.E."/>
            <person name="Barry K."/>
            <person name="Clum A."/>
            <person name="Na H."/>
            <person name="Ledsgaard L."/>
            <person name="Lin J."/>
            <person name="Lipzen A."/>
            <person name="Kuo A."/>
            <person name="Riley R."/>
            <person name="Mondo S."/>
            <person name="Labutti K."/>
            <person name="Haridas S."/>
            <person name="Pangalinan J."/>
            <person name="Salamov A.A."/>
            <person name="Simmons B.A."/>
            <person name="Magnuson J.K."/>
            <person name="Chen J."/>
            <person name="Drula E."/>
            <person name="Henrissat B."/>
            <person name="Wiebenga A."/>
            <person name="Lubbers R.J."/>
            <person name="Gomes A.C."/>
            <person name="Makela M.R."/>
            <person name="Stajich J."/>
            <person name="Grigoriev I.V."/>
            <person name="Mortensen U.H."/>
            <person name="De Vries R.P."/>
            <person name="Baker S.E."/>
            <person name="Andersen M.R."/>
        </authorList>
    </citation>
    <scope>NUCLEOTIDE SEQUENCE [LARGE SCALE GENOMIC DNA]</scope>
    <source>
        <strain evidence="8 9">CBS 209.92</strain>
    </source>
</reference>
<dbReference type="PANTHER" id="PTHR31845">
    <property type="entry name" value="FINGER DOMAIN PROTEIN, PUTATIVE-RELATED"/>
    <property type="match status" value="1"/>
</dbReference>
<keyword evidence="9" id="KW-1185">Reference proteome</keyword>
<dbReference type="InterPro" id="IPR036864">
    <property type="entry name" value="Zn2-C6_fun-type_DNA-bd_sf"/>
</dbReference>
<accession>A0ABR4GD79</accession>
<dbReference type="CDD" id="cd12148">
    <property type="entry name" value="fungal_TF_MHR"/>
    <property type="match status" value="1"/>
</dbReference>
<keyword evidence="3" id="KW-0805">Transcription regulation</keyword>
<keyword evidence="5" id="KW-0804">Transcription</keyword>
<comment type="subcellular location">
    <subcellularLocation>
        <location evidence="1">Nucleus</location>
    </subcellularLocation>
</comment>
<dbReference type="InterPro" id="IPR051089">
    <property type="entry name" value="prtT"/>
</dbReference>
<keyword evidence="4" id="KW-0238">DNA-binding</keyword>